<reference evidence="1 2" key="1">
    <citation type="submission" date="2024-06" db="EMBL/GenBank/DDBJ databases">
        <authorList>
            <person name="Kraege A."/>
            <person name="Thomma B."/>
        </authorList>
    </citation>
    <scope>NUCLEOTIDE SEQUENCE [LARGE SCALE GENOMIC DNA]</scope>
</reference>
<dbReference type="Proteomes" id="UP001497392">
    <property type="component" value="Unassembled WGS sequence"/>
</dbReference>
<protein>
    <submittedName>
        <fullName evidence="1">G8441 protein</fullName>
    </submittedName>
</protein>
<keyword evidence="2" id="KW-1185">Reference proteome</keyword>
<evidence type="ECO:0000313" key="1">
    <source>
        <dbReference type="EMBL" id="CAL5225593.1"/>
    </source>
</evidence>
<comment type="caution">
    <text evidence="1">The sequence shown here is derived from an EMBL/GenBank/DDBJ whole genome shotgun (WGS) entry which is preliminary data.</text>
</comment>
<sequence>MKGLADERRRQARMWKLYRGVLGADAAALRLQALQEDARVRALEEVGISSSASAPDGQPWGQQQITNLVQDWASTCQSVLTEPRKEEIAKRFGSQFVSFLGSDALSIDVAKGSRPACALSLDMPWAEKSFIMESIDYLQPKAVREGGRLAYMAFSGRRHMSWESELERVDAMLAASPQSPCQLARELCL</sequence>
<accession>A0ABP1G0C3</accession>
<name>A0ABP1G0C3_9CHLO</name>
<organism evidence="1 2">
    <name type="scientific">Coccomyxa viridis</name>
    <dbReference type="NCBI Taxonomy" id="1274662"/>
    <lineage>
        <taxon>Eukaryota</taxon>
        <taxon>Viridiplantae</taxon>
        <taxon>Chlorophyta</taxon>
        <taxon>core chlorophytes</taxon>
        <taxon>Trebouxiophyceae</taxon>
        <taxon>Trebouxiophyceae incertae sedis</taxon>
        <taxon>Coccomyxaceae</taxon>
        <taxon>Coccomyxa</taxon>
    </lineage>
</organism>
<gene>
    <name evidence="1" type="primary">g8441</name>
    <name evidence="1" type="ORF">VP750_LOCUS7252</name>
</gene>
<dbReference type="EMBL" id="CAXHTA020000012">
    <property type="protein sequence ID" value="CAL5225593.1"/>
    <property type="molecule type" value="Genomic_DNA"/>
</dbReference>
<proteinExistence type="predicted"/>
<evidence type="ECO:0000313" key="2">
    <source>
        <dbReference type="Proteomes" id="UP001497392"/>
    </source>
</evidence>